<dbReference type="Ensembl" id="ENSHBUT00000027850.1">
    <property type="protein sequence ID" value="ENSHBUP00000018718.1"/>
    <property type="gene ID" value="ENSHBUG00000020830.1"/>
</dbReference>
<proteinExistence type="predicted"/>
<dbReference type="SUPFAM" id="SSF51556">
    <property type="entry name" value="Metallo-dependent hydrolases"/>
    <property type="match status" value="1"/>
</dbReference>
<reference evidence="1" key="1">
    <citation type="submission" date="2025-08" db="UniProtKB">
        <authorList>
            <consortium name="Ensembl"/>
        </authorList>
    </citation>
    <scope>IDENTIFICATION</scope>
</reference>
<dbReference type="Proteomes" id="UP000264840">
    <property type="component" value="Unplaced"/>
</dbReference>
<evidence type="ECO:0000313" key="2">
    <source>
        <dbReference type="Proteomes" id="UP000264840"/>
    </source>
</evidence>
<keyword evidence="2" id="KW-1185">Reference proteome</keyword>
<evidence type="ECO:0000313" key="1">
    <source>
        <dbReference type="Ensembl" id="ENSHBUP00000018718.1"/>
    </source>
</evidence>
<name>A0A3Q2W0S9_HAPBU</name>
<dbReference type="InterPro" id="IPR032466">
    <property type="entry name" value="Metal_Hydrolase"/>
</dbReference>
<dbReference type="AlphaFoldDB" id="A0A3Q2W0S9"/>
<sequence>ESHVFLTDDFNEIIDRALKVGVEKFMITGGSLDDSREALKLAETRGNNDSTFSATK</sequence>
<organism evidence="1 2">
    <name type="scientific">Haplochromis burtoni</name>
    <name type="common">Burton's mouthbrooder</name>
    <name type="synonym">Chromis burtoni</name>
    <dbReference type="NCBI Taxonomy" id="8153"/>
    <lineage>
        <taxon>Eukaryota</taxon>
        <taxon>Metazoa</taxon>
        <taxon>Chordata</taxon>
        <taxon>Craniata</taxon>
        <taxon>Vertebrata</taxon>
        <taxon>Euteleostomi</taxon>
        <taxon>Actinopterygii</taxon>
        <taxon>Neopterygii</taxon>
        <taxon>Teleostei</taxon>
        <taxon>Neoteleostei</taxon>
        <taxon>Acanthomorphata</taxon>
        <taxon>Ovalentaria</taxon>
        <taxon>Cichlomorphae</taxon>
        <taxon>Cichliformes</taxon>
        <taxon>Cichlidae</taxon>
        <taxon>African cichlids</taxon>
        <taxon>Pseudocrenilabrinae</taxon>
        <taxon>Haplochromini</taxon>
        <taxon>Haplochromis</taxon>
    </lineage>
</organism>
<dbReference type="STRING" id="8153.ENSHBUP00000018718"/>
<protein>
    <submittedName>
        <fullName evidence="1">Uncharacterized protein</fullName>
    </submittedName>
</protein>
<accession>A0A3Q2W0S9</accession>
<reference evidence="1" key="2">
    <citation type="submission" date="2025-09" db="UniProtKB">
        <authorList>
            <consortium name="Ensembl"/>
        </authorList>
    </citation>
    <scope>IDENTIFICATION</scope>
</reference>
<dbReference type="Gene3D" id="3.20.20.140">
    <property type="entry name" value="Metal-dependent hydrolases"/>
    <property type="match status" value="1"/>
</dbReference>
<dbReference type="GeneTree" id="ENSGT00960000187692"/>